<dbReference type="InterPro" id="IPR010985">
    <property type="entry name" value="Ribbon_hlx_hlx"/>
</dbReference>
<evidence type="ECO:0000313" key="3">
    <source>
        <dbReference type="Proteomes" id="UP000179241"/>
    </source>
</evidence>
<dbReference type="AlphaFoldDB" id="A0A1F8CKV3"/>
<evidence type="ECO:0008006" key="4">
    <source>
        <dbReference type="Google" id="ProtNLM"/>
    </source>
</evidence>
<sequence length="88" mass="10195">MIRTQVYLPKEQIDELKLMAWSRKTTVSDVLRNLIEEKVATLVHSVKTKNKAPKNRNNWLLSLSKEAEKRGFKGPSDLSTNMDKYLYG</sequence>
<dbReference type="Proteomes" id="UP000179241">
    <property type="component" value="Unassembled WGS sequence"/>
</dbReference>
<evidence type="ECO:0000313" key="2">
    <source>
        <dbReference type="EMBL" id="OGM76892.1"/>
    </source>
</evidence>
<accession>A0A1F8CKV3</accession>
<evidence type="ECO:0000256" key="1">
    <source>
        <dbReference type="SAM" id="MobiDB-lite"/>
    </source>
</evidence>
<proteinExistence type="predicted"/>
<comment type="caution">
    <text evidence="2">The sequence shown here is derived from an EMBL/GenBank/DDBJ whole genome shotgun (WGS) entry which is preliminary data.</text>
</comment>
<reference evidence="2 3" key="1">
    <citation type="journal article" date="2016" name="Nat. Commun.">
        <title>Thousands of microbial genomes shed light on interconnected biogeochemical processes in an aquifer system.</title>
        <authorList>
            <person name="Anantharaman K."/>
            <person name="Brown C.T."/>
            <person name="Hug L.A."/>
            <person name="Sharon I."/>
            <person name="Castelle C.J."/>
            <person name="Probst A.J."/>
            <person name="Thomas B.C."/>
            <person name="Singh A."/>
            <person name="Wilkins M.J."/>
            <person name="Karaoz U."/>
            <person name="Brodie E.L."/>
            <person name="Williams K.H."/>
            <person name="Hubbard S.S."/>
            <person name="Banfield J.F."/>
        </authorList>
    </citation>
    <scope>NUCLEOTIDE SEQUENCE [LARGE SCALE GENOMIC DNA]</scope>
</reference>
<feature type="region of interest" description="Disordered" evidence="1">
    <location>
        <begin position="69"/>
        <end position="88"/>
    </location>
</feature>
<dbReference type="SUPFAM" id="SSF47598">
    <property type="entry name" value="Ribbon-helix-helix"/>
    <property type="match status" value="1"/>
</dbReference>
<protein>
    <recommendedName>
        <fullName evidence="4">Ribbon-helix-helix protein CopG domain-containing protein</fullName>
    </recommendedName>
</protein>
<dbReference type="EMBL" id="MGHU01000041">
    <property type="protein sequence ID" value="OGM76892.1"/>
    <property type="molecule type" value="Genomic_DNA"/>
</dbReference>
<dbReference type="GO" id="GO:0006355">
    <property type="term" value="P:regulation of DNA-templated transcription"/>
    <property type="evidence" value="ECO:0007669"/>
    <property type="project" value="InterPro"/>
</dbReference>
<name>A0A1F8CKV3_9BACT</name>
<gene>
    <name evidence="2" type="ORF">A2188_00210</name>
</gene>
<organism evidence="2 3">
    <name type="scientific">Candidatus Woesebacteria bacterium RIFOXYA1_FULL_43_9</name>
    <dbReference type="NCBI Taxonomy" id="1802534"/>
    <lineage>
        <taxon>Bacteria</taxon>
        <taxon>Candidatus Woeseibacteriota</taxon>
    </lineage>
</organism>
<dbReference type="CDD" id="cd21631">
    <property type="entry name" value="RHH_CopG_NikR-like"/>
    <property type="match status" value="1"/>
</dbReference>